<sequence length="171" mass="18635">MVSSLSRPVAAIWIPSHVDPIEPHLMTCLDHARRCRYDLLGIITTAPWDEVRQMMIDGKVDVVVVAQREHLPPDRTPRIEVAARGTHLSLAVVAQGPGAAAPAPPAPALNRRAARRRPAACFRAGRTGPGSRTPRRDGQAIDRRDLELIADVLGVTVLSLFPADMVRPSNR</sequence>
<dbReference type="RefSeq" id="WP_355663855.1">
    <property type="nucleotide sequence ID" value="NZ_JBEXRX010000014.1"/>
</dbReference>
<accession>A0ABV2VJR1</accession>
<evidence type="ECO:0008006" key="3">
    <source>
        <dbReference type="Google" id="ProtNLM"/>
    </source>
</evidence>
<gene>
    <name evidence="1" type="ORF">ABZ071_07925</name>
</gene>
<organism evidence="1 2">
    <name type="scientific">Micromonospora fulviviridis</name>
    <dbReference type="NCBI Taxonomy" id="47860"/>
    <lineage>
        <taxon>Bacteria</taxon>
        <taxon>Bacillati</taxon>
        <taxon>Actinomycetota</taxon>
        <taxon>Actinomycetes</taxon>
        <taxon>Micromonosporales</taxon>
        <taxon>Micromonosporaceae</taxon>
        <taxon>Micromonospora</taxon>
    </lineage>
</organism>
<dbReference type="Proteomes" id="UP001550348">
    <property type="component" value="Unassembled WGS sequence"/>
</dbReference>
<keyword evidence="2" id="KW-1185">Reference proteome</keyword>
<dbReference type="EMBL" id="JBEXRX010000014">
    <property type="protein sequence ID" value="MEU0151841.1"/>
    <property type="molecule type" value="Genomic_DNA"/>
</dbReference>
<comment type="caution">
    <text evidence="1">The sequence shown here is derived from an EMBL/GenBank/DDBJ whole genome shotgun (WGS) entry which is preliminary data.</text>
</comment>
<protein>
    <recommendedName>
        <fullName evidence="3">LysR substrate-binding domain-containing protein</fullName>
    </recommendedName>
</protein>
<evidence type="ECO:0000313" key="2">
    <source>
        <dbReference type="Proteomes" id="UP001550348"/>
    </source>
</evidence>
<evidence type="ECO:0000313" key="1">
    <source>
        <dbReference type="EMBL" id="MEU0151841.1"/>
    </source>
</evidence>
<reference evidence="1 2" key="1">
    <citation type="submission" date="2024-06" db="EMBL/GenBank/DDBJ databases">
        <title>The Natural Products Discovery Center: Release of the First 8490 Sequenced Strains for Exploring Actinobacteria Biosynthetic Diversity.</title>
        <authorList>
            <person name="Kalkreuter E."/>
            <person name="Kautsar S.A."/>
            <person name="Yang D."/>
            <person name="Bader C.D."/>
            <person name="Teijaro C.N."/>
            <person name="Fluegel L."/>
            <person name="Davis C.M."/>
            <person name="Simpson J.R."/>
            <person name="Lauterbach L."/>
            <person name="Steele A.D."/>
            <person name="Gui C."/>
            <person name="Meng S."/>
            <person name="Li G."/>
            <person name="Viehrig K."/>
            <person name="Ye F."/>
            <person name="Su P."/>
            <person name="Kiefer A.F."/>
            <person name="Nichols A."/>
            <person name="Cepeda A.J."/>
            <person name="Yan W."/>
            <person name="Fan B."/>
            <person name="Jiang Y."/>
            <person name="Adhikari A."/>
            <person name="Zheng C.-J."/>
            <person name="Schuster L."/>
            <person name="Cowan T.M."/>
            <person name="Smanski M.J."/>
            <person name="Chevrette M.G."/>
            <person name="De Carvalho L.P.S."/>
            <person name="Shen B."/>
        </authorList>
    </citation>
    <scope>NUCLEOTIDE SEQUENCE [LARGE SCALE GENOMIC DNA]</scope>
    <source>
        <strain evidence="1 2">NPDC006286</strain>
    </source>
</reference>
<name>A0ABV2VJR1_9ACTN</name>
<proteinExistence type="predicted"/>